<dbReference type="GO" id="GO:0005739">
    <property type="term" value="C:mitochondrion"/>
    <property type="evidence" value="ECO:0007669"/>
    <property type="project" value="UniProtKB-SubCell"/>
</dbReference>
<gene>
    <name evidence="7" type="ORF">HDU87_004698</name>
</gene>
<dbReference type="GO" id="GO:0033617">
    <property type="term" value="P:mitochondrial respiratory chain complex IV assembly"/>
    <property type="evidence" value="ECO:0007669"/>
    <property type="project" value="TreeGrafter"/>
</dbReference>
<keyword evidence="5" id="KW-0175">Coiled coil</keyword>
<dbReference type="PANTHER" id="PTHR28163:SF1">
    <property type="entry name" value="PROTEIN PET117 HOMOLOG, MITOCHONDRIAL"/>
    <property type="match status" value="1"/>
</dbReference>
<dbReference type="Pfam" id="PF15786">
    <property type="entry name" value="PET117"/>
    <property type="match status" value="1"/>
</dbReference>
<name>A0AAD5TI96_9FUNG</name>
<sequence>MSTASKATFALSLLATGTTIATVHYMQQLDFTTRRVGIVRDDEKRAQRRENVMELERQEALRAQLEKDQRVVEQK</sequence>
<dbReference type="InterPro" id="IPR031568">
    <property type="entry name" value="Pet117"/>
</dbReference>
<proteinExistence type="inferred from homology"/>
<dbReference type="Proteomes" id="UP001212152">
    <property type="component" value="Unassembled WGS sequence"/>
</dbReference>
<feature type="coiled-coil region" evidence="5">
    <location>
        <begin position="48"/>
        <end position="75"/>
    </location>
</feature>
<dbReference type="EMBL" id="JADGJQ010000036">
    <property type="protein sequence ID" value="KAJ3176983.1"/>
    <property type="molecule type" value="Genomic_DNA"/>
</dbReference>
<protein>
    <submittedName>
        <fullName evidence="7">Uncharacterized protein</fullName>
    </submittedName>
</protein>
<accession>A0AAD5TI96</accession>
<keyword evidence="3" id="KW-0809">Transit peptide</keyword>
<comment type="similarity">
    <text evidence="2">Belongs to the PET117 family.</text>
</comment>
<evidence type="ECO:0000313" key="7">
    <source>
        <dbReference type="EMBL" id="KAJ3176983.1"/>
    </source>
</evidence>
<dbReference type="AlphaFoldDB" id="A0AAD5TI96"/>
<evidence type="ECO:0000256" key="2">
    <source>
        <dbReference type="ARBA" id="ARBA00008197"/>
    </source>
</evidence>
<feature type="chain" id="PRO_5042104432" evidence="6">
    <location>
        <begin position="22"/>
        <end position="75"/>
    </location>
</feature>
<comment type="subcellular location">
    <subcellularLocation>
        <location evidence="1">Mitochondrion</location>
    </subcellularLocation>
</comment>
<keyword evidence="8" id="KW-1185">Reference proteome</keyword>
<reference evidence="7" key="1">
    <citation type="submission" date="2020-05" db="EMBL/GenBank/DDBJ databases">
        <title>Phylogenomic resolution of chytrid fungi.</title>
        <authorList>
            <person name="Stajich J.E."/>
            <person name="Amses K."/>
            <person name="Simmons R."/>
            <person name="Seto K."/>
            <person name="Myers J."/>
            <person name="Bonds A."/>
            <person name="Quandt C.A."/>
            <person name="Barry K."/>
            <person name="Liu P."/>
            <person name="Grigoriev I."/>
            <person name="Longcore J.E."/>
            <person name="James T.Y."/>
        </authorList>
    </citation>
    <scope>NUCLEOTIDE SEQUENCE</scope>
    <source>
        <strain evidence="7">JEL0379</strain>
    </source>
</reference>
<evidence type="ECO:0000256" key="3">
    <source>
        <dbReference type="ARBA" id="ARBA00022946"/>
    </source>
</evidence>
<keyword evidence="6" id="KW-0732">Signal</keyword>
<dbReference type="PANTHER" id="PTHR28163">
    <property type="entry name" value="PROTEIN PET117 HOMOLOG, MITOCHONDRIAL"/>
    <property type="match status" value="1"/>
</dbReference>
<evidence type="ECO:0000256" key="5">
    <source>
        <dbReference type="SAM" id="Coils"/>
    </source>
</evidence>
<evidence type="ECO:0000313" key="8">
    <source>
        <dbReference type="Proteomes" id="UP001212152"/>
    </source>
</evidence>
<evidence type="ECO:0000256" key="4">
    <source>
        <dbReference type="ARBA" id="ARBA00023128"/>
    </source>
</evidence>
<organism evidence="7 8">
    <name type="scientific">Geranomyces variabilis</name>
    <dbReference type="NCBI Taxonomy" id="109894"/>
    <lineage>
        <taxon>Eukaryota</taxon>
        <taxon>Fungi</taxon>
        <taxon>Fungi incertae sedis</taxon>
        <taxon>Chytridiomycota</taxon>
        <taxon>Chytridiomycota incertae sedis</taxon>
        <taxon>Chytridiomycetes</taxon>
        <taxon>Spizellomycetales</taxon>
        <taxon>Powellomycetaceae</taxon>
        <taxon>Geranomyces</taxon>
    </lineage>
</organism>
<keyword evidence="4" id="KW-0496">Mitochondrion</keyword>
<evidence type="ECO:0000256" key="6">
    <source>
        <dbReference type="SAM" id="SignalP"/>
    </source>
</evidence>
<comment type="caution">
    <text evidence="7">The sequence shown here is derived from an EMBL/GenBank/DDBJ whole genome shotgun (WGS) entry which is preliminary data.</text>
</comment>
<evidence type="ECO:0000256" key="1">
    <source>
        <dbReference type="ARBA" id="ARBA00004173"/>
    </source>
</evidence>
<feature type="signal peptide" evidence="6">
    <location>
        <begin position="1"/>
        <end position="21"/>
    </location>
</feature>